<dbReference type="Proteomes" id="UP000182712">
    <property type="component" value="Unassembled WGS sequence"/>
</dbReference>
<dbReference type="AlphaFoldDB" id="A0A1H9V0V4"/>
<dbReference type="Pfam" id="PF04397">
    <property type="entry name" value="LytTR"/>
    <property type="match status" value="1"/>
</dbReference>
<dbReference type="RefSeq" id="WP_074628182.1">
    <property type="nucleotide sequence ID" value="NZ_FOGM01000019.1"/>
</dbReference>
<keyword evidence="2" id="KW-0238">DNA-binding</keyword>
<dbReference type="SMART" id="SM00850">
    <property type="entry name" value="LytTR"/>
    <property type="match status" value="1"/>
</dbReference>
<dbReference type="GO" id="GO:0003677">
    <property type="term" value="F:DNA binding"/>
    <property type="evidence" value="ECO:0007669"/>
    <property type="project" value="UniProtKB-KW"/>
</dbReference>
<dbReference type="EMBL" id="FOGM01000019">
    <property type="protein sequence ID" value="SES15248.1"/>
    <property type="molecule type" value="Genomic_DNA"/>
</dbReference>
<dbReference type="PROSITE" id="PS50930">
    <property type="entry name" value="HTH_LYTTR"/>
    <property type="match status" value="1"/>
</dbReference>
<name>A0A1H9V0V4_9STRE</name>
<dbReference type="InterPro" id="IPR007492">
    <property type="entry name" value="LytTR_DNA-bd_dom"/>
</dbReference>
<dbReference type="GO" id="GO:0000156">
    <property type="term" value="F:phosphorelay response regulator activity"/>
    <property type="evidence" value="ECO:0007669"/>
    <property type="project" value="InterPro"/>
</dbReference>
<accession>A0A1H9V0V4</accession>
<organism evidence="2 3">
    <name type="scientific">Streptococcus gallolyticus</name>
    <dbReference type="NCBI Taxonomy" id="315405"/>
    <lineage>
        <taxon>Bacteria</taxon>
        <taxon>Bacillati</taxon>
        <taxon>Bacillota</taxon>
        <taxon>Bacilli</taxon>
        <taxon>Lactobacillales</taxon>
        <taxon>Streptococcaceae</taxon>
        <taxon>Streptococcus</taxon>
    </lineage>
</organism>
<dbReference type="PANTHER" id="PTHR37299">
    <property type="entry name" value="TRANSCRIPTIONAL REGULATOR-RELATED"/>
    <property type="match status" value="1"/>
</dbReference>
<sequence length="109" mass="12696">MDYIIVTQNKVTLKIKLGDIFYIGTADKPHVLKIVTEDDCYEIYGKLKEIQAQASTIFTRCHKKYLVNLTHVKGINKEEQEIVFTTSKVDSIKCSRRCLKEVMQIWKNL</sequence>
<feature type="domain" description="HTH LytTR-type" evidence="1">
    <location>
        <begin position="4"/>
        <end position="108"/>
    </location>
</feature>
<reference evidence="2 3" key="1">
    <citation type="submission" date="2016-10" db="EMBL/GenBank/DDBJ databases">
        <authorList>
            <person name="de Groot N.N."/>
        </authorList>
    </citation>
    <scope>NUCLEOTIDE SEQUENCE [LARGE SCALE GENOMIC DNA]</scope>
    <source>
        <strain evidence="2 3">VTM2R47</strain>
    </source>
</reference>
<protein>
    <submittedName>
        <fullName evidence="2">LytTr DNA-binding domain-containing protein</fullName>
    </submittedName>
</protein>
<dbReference type="PANTHER" id="PTHR37299:SF1">
    <property type="entry name" value="STAGE 0 SPORULATION PROTEIN A HOMOLOG"/>
    <property type="match status" value="1"/>
</dbReference>
<evidence type="ECO:0000313" key="2">
    <source>
        <dbReference type="EMBL" id="SES15248.1"/>
    </source>
</evidence>
<dbReference type="InterPro" id="IPR046947">
    <property type="entry name" value="LytR-like"/>
</dbReference>
<proteinExistence type="predicted"/>
<gene>
    <name evidence="2" type="ORF">SAMN04487840_11924</name>
</gene>
<evidence type="ECO:0000313" key="3">
    <source>
        <dbReference type="Proteomes" id="UP000182712"/>
    </source>
</evidence>
<evidence type="ECO:0000259" key="1">
    <source>
        <dbReference type="PROSITE" id="PS50930"/>
    </source>
</evidence>
<dbReference type="Gene3D" id="2.40.50.1020">
    <property type="entry name" value="LytTr DNA-binding domain"/>
    <property type="match status" value="1"/>
</dbReference>